<accession>A0A814E1E6</accession>
<dbReference type="InterPro" id="IPR032675">
    <property type="entry name" value="LRR_dom_sf"/>
</dbReference>
<evidence type="ECO:0000313" key="3">
    <source>
        <dbReference type="EMBL" id="CAF3737726.1"/>
    </source>
</evidence>
<dbReference type="SUPFAM" id="SSF52047">
    <property type="entry name" value="RNI-like"/>
    <property type="match status" value="1"/>
</dbReference>
<name>A0A814E1E6_9BILA</name>
<dbReference type="AlphaFoldDB" id="A0A814E1E6"/>
<protein>
    <recommendedName>
        <fullName evidence="1">F-box domain-containing protein</fullName>
    </recommendedName>
</protein>
<reference evidence="2" key="1">
    <citation type="submission" date="2021-02" db="EMBL/GenBank/DDBJ databases">
        <authorList>
            <person name="Nowell W R."/>
        </authorList>
    </citation>
    <scope>NUCLEOTIDE SEQUENCE</scope>
</reference>
<proteinExistence type="predicted"/>
<evidence type="ECO:0000313" key="4">
    <source>
        <dbReference type="Proteomes" id="UP000663829"/>
    </source>
</evidence>
<keyword evidence="4" id="KW-1185">Reference proteome</keyword>
<dbReference type="EMBL" id="CAJNOQ010002530">
    <property type="protein sequence ID" value="CAF0963304.1"/>
    <property type="molecule type" value="Genomic_DNA"/>
</dbReference>
<comment type="caution">
    <text evidence="2">The sequence shown here is derived from an EMBL/GenBank/DDBJ whole genome shotgun (WGS) entry which is preliminary data.</text>
</comment>
<dbReference type="Gene3D" id="3.80.10.10">
    <property type="entry name" value="Ribonuclease Inhibitor"/>
    <property type="match status" value="1"/>
</dbReference>
<evidence type="ECO:0000313" key="2">
    <source>
        <dbReference type="EMBL" id="CAF0963304.1"/>
    </source>
</evidence>
<gene>
    <name evidence="2" type="ORF">GPM918_LOCUS11870</name>
    <name evidence="3" type="ORF">SRO942_LOCUS11876</name>
</gene>
<organism evidence="2 4">
    <name type="scientific">Didymodactylos carnosus</name>
    <dbReference type="NCBI Taxonomy" id="1234261"/>
    <lineage>
        <taxon>Eukaryota</taxon>
        <taxon>Metazoa</taxon>
        <taxon>Spiralia</taxon>
        <taxon>Gnathifera</taxon>
        <taxon>Rotifera</taxon>
        <taxon>Eurotatoria</taxon>
        <taxon>Bdelloidea</taxon>
        <taxon>Philodinida</taxon>
        <taxon>Philodinidae</taxon>
        <taxon>Didymodactylos</taxon>
    </lineage>
</organism>
<dbReference type="InterPro" id="IPR001810">
    <property type="entry name" value="F-box_dom"/>
</dbReference>
<dbReference type="EMBL" id="CAJOBC010002531">
    <property type="protein sequence ID" value="CAF3737726.1"/>
    <property type="molecule type" value="Genomic_DNA"/>
</dbReference>
<sequence length="401" mass="45927">MKRKHSITESNATRFVIDRNDAVLTLEGCPDEILLLILSYCSPLDLYQELLNLNSRFRRIILDPIQMKLNKLDFSSNLSKTDFHRLCQLSMVNPSEVEYLRLSNSGMYGAVHVFLKSSRFGRILSQFVNLKSLVLVELTEAQLNEVVDKVLQHSIEYLSIQTRFTLKTDIILSVQTLKSFSLSLLNTDEVFDFGSCWMLSRSNISSLSIDNGCSYPSCLILFRFLPNLRSLNICITHFDSEQAPPINLKYSTGPLPKLTHFALKNGCGVPYHCMESLIKLTGSNLTHLLYTCPKVHDISEMTGERIKTQLLSALPKLKAFHYNCTYLNVPATLDFCCIALSFQQITRWNFQCDYQAERGEAHVYTVPLTKTKYFKTNLYQTHTNYESTARYTSFQCFKDIA</sequence>
<dbReference type="Proteomes" id="UP000681722">
    <property type="component" value="Unassembled WGS sequence"/>
</dbReference>
<evidence type="ECO:0000259" key="1">
    <source>
        <dbReference type="PROSITE" id="PS50181"/>
    </source>
</evidence>
<feature type="domain" description="F-box" evidence="1">
    <location>
        <begin position="23"/>
        <end position="72"/>
    </location>
</feature>
<dbReference type="PROSITE" id="PS50181">
    <property type="entry name" value="FBOX"/>
    <property type="match status" value="1"/>
</dbReference>
<dbReference type="Proteomes" id="UP000663829">
    <property type="component" value="Unassembled WGS sequence"/>
</dbReference>